<gene>
    <name evidence="5" type="ORF">OEZ85_013816</name>
</gene>
<dbReference type="EMBL" id="CP126215">
    <property type="protein sequence ID" value="WIA16889.1"/>
    <property type="molecule type" value="Genomic_DNA"/>
</dbReference>
<feature type="domain" description="EF-hand" evidence="4">
    <location>
        <begin position="99"/>
        <end position="119"/>
    </location>
</feature>
<evidence type="ECO:0000313" key="5">
    <source>
        <dbReference type="EMBL" id="WIA16889.1"/>
    </source>
</evidence>
<dbReference type="Pfam" id="PF13202">
    <property type="entry name" value="EF-hand_5"/>
    <property type="match status" value="1"/>
</dbReference>
<reference evidence="5 6" key="1">
    <citation type="submission" date="2023-05" db="EMBL/GenBank/DDBJ databases">
        <title>A 100% complete, gapless, phased diploid assembly of the Scenedesmus obliquus UTEX 3031 genome.</title>
        <authorList>
            <person name="Biondi T.C."/>
            <person name="Hanschen E.R."/>
            <person name="Kwon T."/>
            <person name="Eng W."/>
            <person name="Kruse C.P.S."/>
            <person name="Koehler S.I."/>
            <person name="Kunde Y."/>
            <person name="Gleasner C.D."/>
            <person name="You Mak K.T."/>
            <person name="Polle J."/>
            <person name="Hovde B.T."/>
            <person name="Starkenburg S.R."/>
        </authorList>
    </citation>
    <scope>NUCLEOTIDE SEQUENCE [LARGE SCALE GENOMIC DNA]</scope>
    <source>
        <strain evidence="5 6">DOE0152z</strain>
    </source>
</reference>
<comment type="similarity">
    <text evidence="1">Belongs to the DRM1/ARP family.</text>
</comment>
<evidence type="ECO:0000256" key="3">
    <source>
        <dbReference type="SAM" id="MobiDB-lite"/>
    </source>
</evidence>
<organism evidence="5 6">
    <name type="scientific">Tetradesmus obliquus</name>
    <name type="common">Green alga</name>
    <name type="synonym">Acutodesmus obliquus</name>
    <dbReference type="NCBI Taxonomy" id="3088"/>
    <lineage>
        <taxon>Eukaryota</taxon>
        <taxon>Viridiplantae</taxon>
        <taxon>Chlorophyta</taxon>
        <taxon>core chlorophytes</taxon>
        <taxon>Chlorophyceae</taxon>
        <taxon>CS clade</taxon>
        <taxon>Sphaeropleales</taxon>
        <taxon>Scenedesmaceae</taxon>
        <taxon>Tetradesmus</taxon>
    </lineage>
</organism>
<dbReference type="SUPFAM" id="SSF47473">
    <property type="entry name" value="EF-hand"/>
    <property type="match status" value="1"/>
</dbReference>
<name>A0ABY8U670_TETOB</name>
<sequence length="159" mass="17581">MFRTVLFRCRWHATDQIYMGIISNWFGGSSTAAAQPKTNGPAASTSSKPNVWRSVFDPGSNPNIDRQGSNYYDTVKDPKSSPSTWEMILKAEDFRRRSFGDLDKNKDGFVDAAELKAVVPASMADKVDTAALISQAGATSQGKLTRKEFNEVLDKYFLA</sequence>
<dbReference type="InterPro" id="IPR002048">
    <property type="entry name" value="EF_hand_dom"/>
</dbReference>
<evidence type="ECO:0000256" key="2">
    <source>
        <dbReference type="ARBA" id="ARBA00022837"/>
    </source>
</evidence>
<dbReference type="Pfam" id="PF05564">
    <property type="entry name" value="Auxin_repressed"/>
    <property type="match status" value="1"/>
</dbReference>
<dbReference type="InterPro" id="IPR018247">
    <property type="entry name" value="EF_Hand_1_Ca_BS"/>
</dbReference>
<evidence type="ECO:0000259" key="4">
    <source>
        <dbReference type="Pfam" id="PF13202"/>
    </source>
</evidence>
<keyword evidence="6" id="KW-1185">Reference proteome</keyword>
<accession>A0ABY8U670</accession>
<feature type="compositionally biased region" description="Polar residues" evidence="3">
    <location>
        <begin position="60"/>
        <end position="72"/>
    </location>
</feature>
<dbReference type="Proteomes" id="UP001244341">
    <property type="component" value="Chromosome 8b"/>
</dbReference>
<evidence type="ECO:0000256" key="1">
    <source>
        <dbReference type="ARBA" id="ARBA00010502"/>
    </source>
</evidence>
<dbReference type="Gene3D" id="1.10.238.10">
    <property type="entry name" value="EF-hand"/>
    <property type="match status" value="1"/>
</dbReference>
<protein>
    <recommendedName>
        <fullName evidence="4">EF-hand domain-containing protein</fullName>
    </recommendedName>
</protein>
<dbReference type="InterPro" id="IPR011992">
    <property type="entry name" value="EF-hand-dom_pair"/>
</dbReference>
<evidence type="ECO:0000313" key="6">
    <source>
        <dbReference type="Proteomes" id="UP001244341"/>
    </source>
</evidence>
<dbReference type="PROSITE" id="PS00018">
    <property type="entry name" value="EF_HAND_1"/>
    <property type="match status" value="1"/>
</dbReference>
<dbReference type="InterPro" id="IPR008406">
    <property type="entry name" value="DRM/ARP"/>
</dbReference>
<keyword evidence="2" id="KW-0106">Calcium</keyword>
<feature type="region of interest" description="Disordered" evidence="3">
    <location>
        <begin position="57"/>
        <end position="81"/>
    </location>
</feature>
<proteinExistence type="inferred from homology"/>